<dbReference type="Proteomes" id="UP000294664">
    <property type="component" value="Unassembled WGS sequence"/>
</dbReference>
<dbReference type="PANTHER" id="PTHR22946">
    <property type="entry name" value="DIENELACTONE HYDROLASE DOMAIN-CONTAINING PROTEIN-RELATED"/>
    <property type="match status" value="1"/>
</dbReference>
<evidence type="ECO:0000313" key="3">
    <source>
        <dbReference type="Proteomes" id="UP000294664"/>
    </source>
</evidence>
<dbReference type="InterPro" id="IPR010520">
    <property type="entry name" value="FrsA-like"/>
</dbReference>
<proteinExistence type="predicted"/>
<keyword evidence="1 2" id="KW-0378">Hydrolase</keyword>
<dbReference type="InterPro" id="IPR050261">
    <property type="entry name" value="FrsA_esterase"/>
</dbReference>
<protein>
    <submittedName>
        <fullName evidence="2">Alpha/beta hydrolase family protein DUF1100</fullName>
    </submittedName>
</protein>
<name>A0A4R3LQ14_9HYPH</name>
<evidence type="ECO:0000313" key="2">
    <source>
        <dbReference type="EMBL" id="TCT00605.1"/>
    </source>
</evidence>
<dbReference type="EMBL" id="SMAI01000021">
    <property type="protein sequence ID" value="TCT00605.1"/>
    <property type="molecule type" value="Genomic_DNA"/>
</dbReference>
<accession>A0A4R3LQ14</accession>
<dbReference type="GO" id="GO:0016787">
    <property type="term" value="F:hydrolase activity"/>
    <property type="evidence" value="ECO:0007669"/>
    <property type="project" value="UniProtKB-KW"/>
</dbReference>
<comment type="caution">
    <text evidence="2">The sequence shown here is derived from an EMBL/GenBank/DDBJ whole genome shotgun (WGS) entry which is preliminary data.</text>
</comment>
<dbReference type="Gene3D" id="1.20.1440.110">
    <property type="entry name" value="acylaminoacyl peptidase"/>
    <property type="match status" value="1"/>
</dbReference>
<organism evidence="2 3">
    <name type="scientific">Aquabacter spiritensis</name>
    <dbReference type="NCBI Taxonomy" id="933073"/>
    <lineage>
        <taxon>Bacteria</taxon>
        <taxon>Pseudomonadati</taxon>
        <taxon>Pseudomonadota</taxon>
        <taxon>Alphaproteobacteria</taxon>
        <taxon>Hyphomicrobiales</taxon>
        <taxon>Xanthobacteraceae</taxon>
        <taxon>Aquabacter</taxon>
    </lineage>
</organism>
<evidence type="ECO:0000256" key="1">
    <source>
        <dbReference type="ARBA" id="ARBA00022801"/>
    </source>
</evidence>
<dbReference type="AlphaFoldDB" id="A0A4R3LQ14"/>
<reference evidence="2 3" key="1">
    <citation type="submission" date="2019-03" db="EMBL/GenBank/DDBJ databases">
        <title>Genomic Encyclopedia of Type Strains, Phase IV (KMG-IV): sequencing the most valuable type-strain genomes for metagenomic binning, comparative biology and taxonomic classification.</title>
        <authorList>
            <person name="Goeker M."/>
        </authorList>
    </citation>
    <scope>NUCLEOTIDE SEQUENCE [LARGE SCALE GENOMIC DNA]</scope>
    <source>
        <strain evidence="2 3">DSM 9035</strain>
    </source>
</reference>
<dbReference type="Pfam" id="PF06500">
    <property type="entry name" value="FrsA-like"/>
    <property type="match status" value="1"/>
</dbReference>
<dbReference type="SUPFAM" id="SSF53474">
    <property type="entry name" value="alpha/beta-Hydrolases"/>
    <property type="match status" value="1"/>
</dbReference>
<dbReference type="PANTHER" id="PTHR22946:SF12">
    <property type="entry name" value="CONIDIAL PIGMENT BIOSYNTHESIS PROTEIN AYG1 (AFU_ORTHOLOGUE AFUA_2G17550)"/>
    <property type="match status" value="1"/>
</dbReference>
<dbReference type="Gene3D" id="3.40.50.1820">
    <property type="entry name" value="alpha/beta hydrolase"/>
    <property type="match status" value="1"/>
</dbReference>
<keyword evidence="3" id="KW-1185">Reference proteome</keyword>
<sequence length="382" mass="42207">MFEYFRGNYPWNLAICAALNNGANINEIDEVCRPLIEKAGDGVAASGDWGRAWAQLGDRLARLGAADEAAGHRRSAGRKYRRAALYDLVAERNMSSHDDRRLEFYTKALGEFRKFVELMDEPVEFVEVPYQGDTLPALFIPAKGVSGPAPCMIHFDGFDVMKEILYLRGIATELRERGISVLLVDHPGVGAALRLKGMTLFPETEVPAGACVDYLETRAEVDPKKIGIIAISLGGYFAPRAAAFEKRLACCVAWGAIWDYGAISESRAKKLEGKALSVSDWVDHIKYVFGTQTVEEALAITRRMTLEGVMENLTCPILITHGEGDRQVPLDYAVKTYEAAINSSRRELKVFTAAEGGIEHCQVDNAPNGTDYMCDWIMDVLK</sequence>
<dbReference type="RefSeq" id="WP_132035948.1">
    <property type="nucleotide sequence ID" value="NZ_SMAI01000021.1"/>
</dbReference>
<dbReference type="OrthoDB" id="217645at2"/>
<dbReference type="InterPro" id="IPR029058">
    <property type="entry name" value="AB_hydrolase_fold"/>
</dbReference>
<gene>
    <name evidence="2" type="ORF">EDC64_12125</name>
</gene>